<protein>
    <submittedName>
        <fullName evidence="1">Sulfur reduction protein DsrS</fullName>
    </submittedName>
</protein>
<name>A0A6N4E035_9GAMM</name>
<proteinExistence type="predicted"/>
<accession>A0A6N4E035</accession>
<comment type="caution">
    <text evidence="1">The sequence shown here is derived from an EMBL/GenBank/DDBJ whole genome shotgun (WGS) entry which is preliminary data.</text>
</comment>
<evidence type="ECO:0000313" key="2">
    <source>
        <dbReference type="Proteomes" id="UP000250928"/>
    </source>
</evidence>
<organism evidence="1 2">
    <name type="scientific">Candidatus Sedimenticola endophacoides</name>
    <dbReference type="NCBI Taxonomy" id="2548426"/>
    <lineage>
        <taxon>Bacteria</taxon>
        <taxon>Pseudomonadati</taxon>
        <taxon>Pseudomonadota</taxon>
        <taxon>Gammaproteobacteria</taxon>
        <taxon>Chromatiales</taxon>
        <taxon>Sedimenticolaceae</taxon>
        <taxon>Sedimenticola</taxon>
    </lineage>
</organism>
<sequence length="372" mass="40869">MELSSEDALRLNVMLANRPLAIRIHESSMTLYGLLETGEASIRLNPVANPDRYLLAVRSFLSEKALGNPGGYPLYLQRWTRQGQMREQSLEQLLMLGDPTAVFAVVCAEGIGPEIARRAWWASQEPENARRLLQTRSIAHSPLGTELARFLVEYLPFETEPEQMIHSVAMAVQPGPLDQEQRRALWAKAARKTPYLVGFLLSAPDSLPAESAPRPDHVAISAALAGLREAGNPWAETLTAASSSQGQAFLDTFRQVMVKPPNQDVVALALDAVRAHLSRVRPEGDPDLDYPALVAEAAEYTARDRRACECVDLMPGLRGQIESLRILSGLGYGVLRPVLRDSTAIGSLMRKKLQPLTAPLHTCIDRLTRGTA</sequence>
<reference evidence="1 2" key="1">
    <citation type="submission" date="2018-01" db="EMBL/GenBank/DDBJ databases">
        <title>Novel co-symbiosis in the lucinid bivalve Phacoides pectinatus.</title>
        <authorList>
            <person name="Lim S.J."/>
            <person name="Davis B.G."/>
            <person name="Gill D.E."/>
            <person name="Engel A.S."/>
            <person name="Anderson L.C."/>
            <person name="Campbell B.J."/>
        </authorList>
    </citation>
    <scope>NUCLEOTIDE SEQUENCE [LARGE SCALE GENOMIC DNA]</scope>
    <source>
        <strain evidence="1">N3_P5</strain>
    </source>
</reference>
<dbReference type="Proteomes" id="UP000250928">
    <property type="component" value="Unassembled WGS sequence"/>
</dbReference>
<evidence type="ECO:0000313" key="1">
    <source>
        <dbReference type="EMBL" id="PUE02997.1"/>
    </source>
</evidence>
<dbReference type="AlphaFoldDB" id="A0A6N4E035"/>
<gene>
    <name evidence="1" type="ORF">C3L24_05230</name>
</gene>
<dbReference type="EMBL" id="PQCO01000169">
    <property type="protein sequence ID" value="PUE02997.1"/>
    <property type="molecule type" value="Genomic_DNA"/>
</dbReference>